<sequence>MHIHDSHAIYNPWPSRQCTVHLPRTHCPWILRYGEVSN</sequence>
<gene>
    <name evidence="1" type="ORF">PDIG_60980</name>
</gene>
<accession>K9FK34</accession>
<organism evidence="1 2">
    <name type="scientific">Penicillium digitatum (strain PHI26 / CECT 20796)</name>
    <name type="common">Green mold</name>
    <dbReference type="NCBI Taxonomy" id="1170229"/>
    <lineage>
        <taxon>Eukaryota</taxon>
        <taxon>Fungi</taxon>
        <taxon>Dikarya</taxon>
        <taxon>Ascomycota</taxon>
        <taxon>Pezizomycotina</taxon>
        <taxon>Eurotiomycetes</taxon>
        <taxon>Eurotiomycetidae</taxon>
        <taxon>Eurotiales</taxon>
        <taxon>Aspergillaceae</taxon>
        <taxon>Penicillium</taxon>
    </lineage>
</organism>
<dbReference type="AlphaFoldDB" id="K9FK34"/>
<dbReference type="Proteomes" id="UP000009882">
    <property type="component" value="Unassembled WGS sequence"/>
</dbReference>
<keyword evidence="2" id="KW-1185">Reference proteome</keyword>
<dbReference type="HOGENOM" id="CLU_3335765_0_0_1"/>
<dbReference type="InParanoid" id="K9FK34"/>
<evidence type="ECO:0000313" key="1">
    <source>
        <dbReference type="EMBL" id="EKV09619.1"/>
    </source>
</evidence>
<reference evidence="2" key="1">
    <citation type="journal article" date="2012" name="BMC Genomics">
        <title>Genome sequence of the necrotrophic fungus Penicillium digitatum, the main postharvest pathogen of citrus.</title>
        <authorList>
            <person name="Marcet-Houben M."/>
            <person name="Ballester A.-R."/>
            <person name="de la Fuente B."/>
            <person name="Harries E."/>
            <person name="Marcos J.F."/>
            <person name="Gonzalez-Candelas L."/>
            <person name="Gabaldon T."/>
        </authorList>
    </citation>
    <scope>NUCLEOTIDE SEQUENCE [LARGE SCALE GENOMIC DNA]</scope>
    <source>
        <strain evidence="2">PHI26 / CECT 20796</strain>
    </source>
</reference>
<evidence type="ECO:0000313" key="2">
    <source>
        <dbReference type="Proteomes" id="UP000009882"/>
    </source>
</evidence>
<protein>
    <submittedName>
        <fullName evidence="1">Uncharacterized protein</fullName>
    </submittedName>
</protein>
<proteinExistence type="predicted"/>
<dbReference type="EMBL" id="AKCT01000240">
    <property type="protein sequence ID" value="EKV09619.1"/>
    <property type="molecule type" value="Genomic_DNA"/>
</dbReference>
<comment type="caution">
    <text evidence="1">The sequence shown here is derived from an EMBL/GenBank/DDBJ whole genome shotgun (WGS) entry which is preliminary data.</text>
</comment>
<name>K9FK34_PEND2</name>